<keyword evidence="11" id="KW-1185">Reference proteome</keyword>
<dbReference type="InterPro" id="IPR000089">
    <property type="entry name" value="Biotin_lipoyl"/>
</dbReference>
<evidence type="ECO:0000313" key="11">
    <source>
        <dbReference type="Proteomes" id="UP000669060"/>
    </source>
</evidence>
<dbReference type="InterPro" id="IPR036625">
    <property type="entry name" value="E3-bd_dom_sf"/>
</dbReference>
<dbReference type="Pfam" id="PF00364">
    <property type="entry name" value="Biotin_lipoyl"/>
    <property type="match status" value="1"/>
</dbReference>
<dbReference type="EC" id="2.3.1.-" evidence="7"/>
<comment type="similarity">
    <text evidence="2 7">Belongs to the 2-oxoacid dehydrogenase family.</text>
</comment>
<dbReference type="PANTHER" id="PTHR43178">
    <property type="entry name" value="DIHYDROLIPOAMIDE ACETYLTRANSFERASE COMPONENT OF PYRUVATE DEHYDROGENASE COMPLEX"/>
    <property type="match status" value="1"/>
</dbReference>
<dbReference type="InterPro" id="IPR011053">
    <property type="entry name" value="Single_hybrid_motif"/>
</dbReference>
<dbReference type="Gene3D" id="2.40.50.100">
    <property type="match status" value="1"/>
</dbReference>
<dbReference type="Pfam" id="PF02817">
    <property type="entry name" value="E3_binding"/>
    <property type="match status" value="1"/>
</dbReference>
<dbReference type="SUPFAM" id="SSF47005">
    <property type="entry name" value="Peripheral subunit-binding domain of 2-oxo acid dehydrogenase complex"/>
    <property type="match status" value="1"/>
</dbReference>
<dbReference type="RefSeq" id="WP_208314360.1">
    <property type="nucleotide sequence ID" value="NZ_JAELYA010000005.1"/>
</dbReference>
<dbReference type="PROSITE" id="PS50968">
    <property type="entry name" value="BIOTINYL_LIPOYL"/>
    <property type="match status" value="1"/>
</dbReference>
<evidence type="ECO:0000256" key="4">
    <source>
        <dbReference type="ARBA" id="ARBA00022679"/>
    </source>
</evidence>
<keyword evidence="4 7" id="KW-0808">Transferase</keyword>
<dbReference type="CDD" id="cd06849">
    <property type="entry name" value="lipoyl_domain"/>
    <property type="match status" value="1"/>
</dbReference>
<dbReference type="InterPro" id="IPR004167">
    <property type="entry name" value="PSBD"/>
</dbReference>
<comment type="subunit">
    <text evidence="3">Forms a 24-polypeptide structural core with octahedral symmetry.</text>
</comment>
<protein>
    <recommendedName>
        <fullName evidence="7">Dihydrolipoamide acetyltransferase component of pyruvate dehydrogenase complex</fullName>
        <ecNumber evidence="7">2.3.1.-</ecNumber>
    </recommendedName>
</protein>
<evidence type="ECO:0000256" key="5">
    <source>
        <dbReference type="ARBA" id="ARBA00022823"/>
    </source>
</evidence>
<dbReference type="PROSITE" id="PS51826">
    <property type="entry name" value="PSBD"/>
    <property type="match status" value="1"/>
</dbReference>
<dbReference type="InterPro" id="IPR023213">
    <property type="entry name" value="CAT-like_dom_sf"/>
</dbReference>
<comment type="caution">
    <text evidence="10">The sequence shown here is derived from an EMBL/GenBank/DDBJ whole genome shotgun (WGS) entry which is preliminary data.</text>
</comment>
<evidence type="ECO:0000313" key="10">
    <source>
        <dbReference type="EMBL" id="MBO3276321.1"/>
    </source>
</evidence>
<dbReference type="PANTHER" id="PTHR43178:SF12">
    <property type="entry name" value="DIHYDROLIPOAMIDE ACETYLTRANSFERASE COMPONENT OF PYRUVATE DEHYDROGENASE COMPLEX"/>
    <property type="match status" value="1"/>
</dbReference>
<dbReference type="Pfam" id="PF00198">
    <property type="entry name" value="2-oxoacid_dh"/>
    <property type="match status" value="1"/>
</dbReference>
<dbReference type="InterPro" id="IPR050743">
    <property type="entry name" value="2-oxoacid_DH_E2_comp"/>
</dbReference>
<comment type="cofactor">
    <cofactor evidence="1 7">
        <name>(R)-lipoate</name>
        <dbReference type="ChEBI" id="CHEBI:83088"/>
    </cofactor>
</comment>
<gene>
    <name evidence="10" type="ORF">JFY56_13890</name>
</gene>
<evidence type="ECO:0000259" key="8">
    <source>
        <dbReference type="PROSITE" id="PS50968"/>
    </source>
</evidence>
<name>A0ABS3TRM3_9PSED</name>
<feature type="domain" description="Peripheral subunit-binding (PSBD)" evidence="9">
    <location>
        <begin position="116"/>
        <end position="153"/>
    </location>
</feature>
<sequence length="371" mass="39144">MKYFKLPDLGEGLQEAEISQWHVKAGERVKADQLLVSVETAKALVDIPAPYDGVLVKLFGAEGDILHVGEPLVAYEGEASDAGTVVGRLEGGGESVQADQFFIGAAPSTREHLAPRATPAVRQLARQLGVELAGLSGSGAAGLITRADVEAAAQSARDSFGGERLRGVRRSMAINMARSHAEVVPVTIHGDADLHRWGSARDPLIRLAQAIAVACEVEPLLNSWFDGASLSIRQHAQLDLGIAVDTPDGLFVPVLRNVGGRSAEDLKGGMARLRADVQSRSIPPQEMLGATLTLSNFGTLFGRYASPIVVPPQVAIIGAGGIREEPVAWEGQVAIHPILPLSLSFDHRAVTGGEAARFLRALVQALEAPEA</sequence>
<feature type="domain" description="Lipoyl-binding" evidence="8">
    <location>
        <begin position="1"/>
        <end position="76"/>
    </location>
</feature>
<proteinExistence type="inferred from homology"/>
<dbReference type="Gene3D" id="4.10.320.10">
    <property type="entry name" value="E3-binding domain"/>
    <property type="match status" value="1"/>
</dbReference>
<evidence type="ECO:0000256" key="1">
    <source>
        <dbReference type="ARBA" id="ARBA00001938"/>
    </source>
</evidence>
<evidence type="ECO:0000256" key="6">
    <source>
        <dbReference type="ARBA" id="ARBA00023315"/>
    </source>
</evidence>
<organism evidence="10 11">
    <name type="scientific">Pseudomonas schmalbachii</name>
    <dbReference type="NCBI Taxonomy" id="2816993"/>
    <lineage>
        <taxon>Bacteria</taxon>
        <taxon>Pseudomonadati</taxon>
        <taxon>Pseudomonadota</taxon>
        <taxon>Gammaproteobacteria</taxon>
        <taxon>Pseudomonadales</taxon>
        <taxon>Pseudomonadaceae</taxon>
        <taxon>Pseudomonas</taxon>
    </lineage>
</organism>
<accession>A0ABS3TRM3</accession>
<reference evidence="10 11" key="1">
    <citation type="submission" date="2020-12" db="EMBL/GenBank/DDBJ databases">
        <title>Pseudomonas schmalbachii sp. nov. isolated from millipede gut.</title>
        <authorList>
            <person name="Shelomi M."/>
        </authorList>
    </citation>
    <scope>NUCLEOTIDE SEQUENCE [LARGE SCALE GENOMIC DNA]</scope>
    <source>
        <strain evidence="10 11">Milli4</strain>
    </source>
</reference>
<evidence type="ECO:0000256" key="3">
    <source>
        <dbReference type="ARBA" id="ARBA00011484"/>
    </source>
</evidence>
<dbReference type="EMBL" id="JAELYA010000005">
    <property type="protein sequence ID" value="MBO3276321.1"/>
    <property type="molecule type" value="Genomic_DNA"/>
</dbReference>
<dbReference type="InterPro" id="IPR001078">
    <property type="entry name" value="2-oxoacid_DH_actylTfrase"/>
</dbReference>
<dbReference type="Proteomes" id="UP000669060">
    <property type="component" value="Unassembled WGS sequence"/>
</dbReference>
<dbReference type="Gene3D" id="3.30.559.10">
    <property type="entry name" value="Chloramphenicol acetyltransferase-like domain"/>
    <property type="match status" value="1"/>
</dbReference>
<keyword evidence="5 7" id="KW-0450">Lipoyl</keyword>
<evidence type="ECO:0000256" key="2">
    <source>
        <dbReference type="ARBA" id="ARBA00007317"/>
    </source>
</evidence>
<evidence type="ECO:0000256" key="7">
    <source>
        <dbReference type="RuleBase" id="RU003423"/>
    </source>
</evidence>
<evidence type="ECO:0000259" key="9">
    <source>
        <dbReference type="PROSITE" id="PS51826"/>
    </source>
</evidence>
<dbReference type="SUPFAM" id="SSF51230">
    <property type="entry name" value="Single hybrid motif"/>
    <property type="match status" value="1"/>
</dbReference>
<dbReference type="SUPFAM" id="SSF52777">
    <property type="entry name" value="CoA-dependent acyltransferases"/>
    <property type="match status" value="1"/>
</dbReference>
<keyword evidence="6 7" id="KW-0012">Acyltransferase</keyword>